<dbReference type="InterPro" id="IPR044946">
    <property type="entry name" value="Restrct_endonuc_typeI_TRD_sf"/>
</dbReference>
<dbReference type="InterPro" id="IPR052021">
    <property type="entry name" value="Type-I_RS_S_subunit"/>
</dbReference>
<dbReference type="RefSeq" id="WP_079397199.1">
    <property type="nucleotide sequence ID" value="NZ_CEEO01000293.1"/>
</dbReference>
<dbReference type="Pfam" id="PF01420">
    <property type="entry name" value="Methylase_S"/>
    <property type="match status" value="1"/>
</dbReference>
<dbReference type="GO" id="GO:0003677">
    <property type="term" value="F:DNA binding"/>
    <property type="evidence" value="ECO:0007669"/>
    <property type="project" value="UniProtKB-KW"/>
</dbReference>
<proteinExistence type="inferred from homology"/>
<evidence type="ECO:0000313" key="6">
    <source>
        <dbReference type="Proteomes" id="UP000069526"/>
    </source>
</evidence>
<evidence type="ECO:0000256" key="1">
    <source>
        <dbReference type="ARBA" id="ARBA00010923"/>
    </source>
</evidence>
<accession>A0A116LAM1</accession>
<comment type="similarity">
    <text evidence="1">Belongs to the type-I restriction system S methylase family.</text>
</comment>
<dbReference type="AlphaFoldDB" id="A0A116LAM1"/>
<evidence type="ECO:0000259" key="4">
    <source>
        <dbReference type="Pfam" id="PF01420"/>
    </source>
</evidence>
<dbReference type="Gene3D" id="3.90.220.20">
    <property type="entry name" value="DNA methylase specificity domains"/>
    <property type="match status" value="1"/>
</dbReference>
<dbReference type="PANTHER" id="PTHR30408:SF12">
    <property type="entry name" value="TYPE I RESTRICTION ENZYME MJAVIII SPECIFICITY SUBUNIT"/>
    <property type="match status" value="1"/>
</dbReference>
<dbReference type="PANTHER" id="PTHR30408">
    <property type="entry name" value="TYPE-1 RESTRICTION ENZYME ECOKI SPECIFICITY PROTEIN"/>
    <property type="match status" value="1"/>
</dbReference>
<dbReference type="GO" id="GO:0009307">
    <property type="term" value="P:DNA restriction-modification system"/>
    <property type="evidence" value="ECO:0007669"/>
    <property type="project" value="UniProtKB-KW"/>
</dbReference>
<dbReference type="CDD" id="cd17291">
    <property type="entry name" value="RMtype1_S_MgeORF438P-TRD-CR_like"/>
    <property type="match status" value="1"/>
</dbReference>
<feature type="domain" description="Type I restriction modification DNA specificity" evidence="4">
    <location>
        <begin position="3"/>
        <end position="145"/>
    </location>
</feature>
<keyword evidence="3" id="KW-0238">DNA-binding</keyword>
<keyword evidence="2" id="KW-0680">Restriction system</keyword>
<dbReference type="SUPFAM" id="SSF116734">
    <property type="entry name" value="DNA methylase specificity domain"/>
    <property type="match status" value="1"/>
</dbReference>
<dbReference type="InterPro" id="IPR000055">
    <property type="entry name" value="Restrct_endonuc_typeI_TRD"/>
</dbReference>
<dbReference type="EMBL" id="FIJK01000115">
    <property type="protein sequence ID" value="CYW83580.1"/>
    <property type="molecule type" value="Genomic_DNA"/>
</dbReference>
<protein>
    <submittedName>
        <fullName evidence="5">Type I restriction-modification system, specificity determinant</fullName>
    </submittedName>
</protein>
<organism evidence="5 6">
    <name type="scientific">Streptococcus suis</name>
    <dbReference type="NCBI Taxonomy" id="1307"/>
    <lineage>
        <taxon>Bacteria</taxon>
        <taxon>Bacillati</taxon>
        <taxon>Bacillota</taxon>
        <taxon>Bacilli</taxon>
        <taxon>Lactobacillales</taxon>
        <taxon>Streptococcaceae</taxon>
        <taxon>Streptococcus</taxon>
    </lineage>
</organism>
<evidence type="ECO:0000313" key="5">
    <source>
        <dbReference type="EMBL" id="CYW83580.1"/>
    </source>
</evidence>
<gene>
    <name evidence="5" type="primary">hsdS_3</name>
    <name evidence="5" type="ORF">ERS132539_02373</name>
</gene>
<reference evidence="5 6" key="1">
    <citation type="submission" date="2016-02" db="EMBL/GenBank/DDBJ databases">
        <authorList>
            <consortium name="Pathogen Informatics"/>
        </authorList>
    </citation>
    <scope>NUCLEOTIDE SEQUENCE [LARGE SCALE GENOMIC DNA]</scope>
    <source>
        <strain evidence="5 6">SS1013</strain>
    </source>
</reference>
<sequence>MMPKEVKKYKLLEVCELVAGAQATKSETGIFPIYGAGVNPTGMSDSSNCPAGSIRLTRKGTVGNVYLHVEPFWAEDACFIVEPKEVIDKMYLFHWLLMKQKELAACAEGTIMPGLSLHRLSHLEIEVPDMEYQKQAVALLEEILDRSEWFIQSIPVEIDLLQRKTQGYLEDYINKLKNTHNLGG</sequence>
<evidence type="ECO:0000256" key="3">
    <source>
        <dbReference type="ARBA" id="ARBA00023125"/>
    </source>
</evidence>
<dbReference type="Proteomes" id="UP000069526">
    <property type="component" value="Unassembled WGS sequence"/>
</dbReference>
<evidence type="ECO:0000256" key="2">
    <source>
        <dbReference type="ARBA" id="ARBA00022747"/>
    </source>
</evidence>
<name>A0A116LAM1_STRSU</name>